<feature type="compositionally biased region" description="Basic and acidic residues" evidence="1">
    <location>
        <begin position="111"/>
        <end position="127"/>
    </location>
</feature>
<evidence type="ECO:0000313" key="3">
    <source>
        <dbReference type="Proteomes" id="UP001161757"/>
    </source>
</evidence>
<feature type="region of interest" description="Disordered" evidence="1">
    <location>
        <begin position="1"/>
        <end position="22"/>
    </location>
</feature>
<dbReference type="Proteomes" id="UP001161757">
    <property type="component" value="Unassembled WGS sequence"/>
</dbReference>
<evidence type="ECO:0000256" key="1">
    <source>
        <dbReference type="SAM" id="MobiDB-lite"/>
    </source>
</evidence>
<comment type="caution">
    <text evidence="2">The sequence shown here is derived from an EMBL/GenBank/DDBJ whole genome shotgun (WGS) entry which is preliminary data.</text>
</comment>
<dbReference type="EMBL" id="JAJGCB010000006">
    <property type="protein sequence ID" value="KAJ8992235.1"/>
    <property type="molecule type" value="Genomic_DNA"/>
</dbReference>
<organism evidence="2 3">
    <name type="scientific">Exophiala dermatitidis</name>
    <name type="common">Black yeast-like fungus</name>
    <name type="synonym">Wangiella dermatitidis</name>
    <dbReference type="NCBI Taxonomy" id="5970"/>
    <lineage>
        <taxon>Eukaryota</taxon>
        <taxon>Fungi</taxon>
        <taxon>Dikarya</taxon>
        <taxon>Ascomycota</taxon>
        <taxon>Pezizomycotina</taxon>
        <taxon>Eurotiomycetes</taxon>
        <taxon>Chaetothyriomycetidae</taxon>
        <taxon>Chaetothyriales</taxon>
        <taxon>Herpotrichiellaceae</taxon>
        <taxon>Exophiala</taxon>
    </lineage>
</organism>
<proteinExistence type="predicted"/>
<protein>
    <submittedName>
        <fullName evidence="2">Uncharacterized protein</fullName>
    </submittedName>
</protein>
<sequence>MGIDSVPRPQPRNRSNNKQDKTKELGLGSWLCSALLGGSTLCSSGTVTLLSTAPLAPDYLVTHASRSRSRLPFQLRANVQRSGYLPTCVEGKDTSPSTIQGDRLIQRRGLHSPDIRDIPMDSGKELR</sequence>
<feature type="region of interest" description="Disordered" evidence="1">
    <location>
        <begin position="87"/>
        <end position="127"/>
    </location>
</feature>
<name>A0AAN6IV96_EXODE</name>
<gene>
    <name evidence="2" type="ORF">HRR80_004126</name>
</gene>
<reference evidence="2" key="1">
    <citation type="submission" date="2023-01" db="EMBL/GenBank/DDBJ databases">
        <title>Exophiala dermititidis isolated from Cystic Fibrosis Patient.</title>
        <authorList>
            <person name="Kurbessoian T."/>
            <person name="Crocker A."/>
            <person name="Murante D."/>
            <person name="Hogan D.A."/>
            <person name="Stajich J.E."/>
        </authorList>
    </citation>
    <scope>NUCLEOTIDE SEQUENCE</scope>
    <source>
        <strain evidence="2">Ex8</strain>
    </source>
</reference>
<accession>A0AAN6IV96</accession>
<dbReference type="AlphaFoldDB" id="A0AAN6IV96"/>
<evidence type="ECO:0000313" key="2">
    <source>
        <dbReference type="EMBL" id="KAJ8992235.1"/>
    </source>
</evidence>